<protein>
    <recommendedName>
        <fullName evidence="6">Peptidase C1A papain C-terminal domain-containing protein</fullName>
    </recommendedName>
</protein>
<dbReference type="InterPro" id="IPR038765">
    <property type="entry name" value="Papain-like_cys_pep_sf"/>
</dbReference>
<comment type="similarity">
    <text evidence="1">Belongs to the peptidase C1 family.</text>
</comment>
<dbReference type="PROSITE" id="PS00139">
    <property type="entry name" value="THIOL_PROTEASE_CYS"/>
    <property type="match status" value="1"/>
</dbReference>
<dbReference type="InterPro" id="IPR013201">
    <property type="entry name" value="Prot_inhib_I29"/>
</dbReference>
<dbReference type="InterPro" id="IPR013128">
    <property type="entry name" value="Peptidase_C1A"/>
</dbReference>
<reference evidence="5" key="1">
    <citation type="journal article" date="2020" name="Nature">
        <title>Giant virus diversity and host interactions through global metagenomics.</title>
        <authorList>
            <person name="Schulz F."/>
            <person name="Roux S."/>
            <person name="Paez-Espino D."/>
            <person name="Jungbluth S."/>
            <person name="Walsh D.A."/>
            <person name="Denef V.J."/>
            <person name="McMahon K.D."/>
            <person name="Konstantinidis K.T."/>
            <person name="Eloe-Fadrosh E.A."/>
            <person name="Kyrpides N.C."/>
            <person name="Woyke T."/>
        </authorList>
    </citation>
    <scope>NUCLEOTIDE SEQUENCE</scope>
    <source>
        <strain evidence="5">GVMAG-S-1024976-23</strain>
    </source>
</reference>
<dbReference type="SMART" id="SM00848">
    <property type="entry name" value="Inhibitor_I29"/>
    <property type="match status" value="1"/>
</dbReference>
<dbReference type="InterPro" id="IPR025660">
    <property type="entry name" value="Pept_his_AS"/>
</dbReference>
<dbReference type="PRINTS" id="PR00705">
    <property type="entry name" value="PAPAIN"/>
</dbReference>
<organism evidence="5">
    <name type="scientific">viral metagenome</name>
    <dbReference type="NCBI Taxonomy" id="1070528"/>
    <lineage>
        <taxon>unclassified sequences</taxon>
        <taxon>metagenomes</taxon>
        <taxon>organismal metagenomes</taxon>
    </lineage>
</organism>
<dbReference type="GO" id="GO:0006508">
    <property type="term" value="P:proteolysis"/>
    <property type="evidence" value="ECO:0007669"/>
    <property type="project" value="InterPro"/>
</dbReference>
<dbReference type="AlphaFoldDB" id="A0A6C0AFV7"/>
<feature type="domain" description="Cathepsin propeptide inhibitor" evidence="4">
    <location>
        <begin position="52"/>
        <end position="101"/>
    </location>
</feature>
<evidence type="ECO:0000256" key="1">
    <source>
        <dbReference type="ARBA" id="ARBA00008455"/>
    </source>
</evidence>
<dbReference type="FunFam" id="3.90.70.10:FF:000039">
    <property type="entry name" value="Cysteine proteinase 2, putative"/>
    <property type="match status" value="1"/>
</dbReference>
<evidence type="ECO:0000256" key="2">
    <source>
        <dbReference type="ARBA" id="ARBA00023157"/>
    </source>
</evidence>
<dbReference type="CDD" id="cd02248">
    <property type="entry name" value="Peptidase_C1A"/>
    <property type="match status" value="1"/>
</dbReference>
<evidence type="ECO:0000259" key="4">
    <source>
        <dbReference type="SMART" id="SM00848"/>
    </source>
</evidence>
<feature type="domain" description="Peptidase C1A papain C-terminal" evidence="3">
    <location>
        <begin position="124"/>
        <end position="351"/>
    </location>
</feature>
<keyword evidence="2" id="KW-1015">Disulfide bond</keyword>
<proteinExistence type="inferred from homology"/>
<dbReference type="PROSITE" id="PS00639">
    <property type="entry name" value="THIOL_PROTEASE_HIS"/>
    <property type="match status" value="1"/>
</dbReference>
<sequence>MKKLFILFVNVICSEFKNMNLCCSQSLSNTCSSHYKCKAHMNSDIDNIVKSFTKFIKFNDKKYNSIEEYAYRLTIYSHNILKHSNKKLFINPFADWTKDEFQKYQKLYNKNIHKRTHKINNGPLPNSIDWRKHNIVANIKDQGLCGACWSFSTICSIESAIAILNKKPVVPLSEQNLIDCVKNDTTINDKCCLGCKGGMMDNAFDYIIKNQNGFVDTEDSYPYLGHDGNCKFSKKSSGPRIIDWVDIPSGDEYSLEDAVANVGPVSVTVDASDEWQFYSNGILIPQRFFGCSSRKANANHGVVIVGYGSENGFNYWIIRNSWGTNWGESGYLKLIRGRNACGIANSASYPIVEDK</sequence>
<dbReference type="EMBL" id="MN740601">
    <property type="protein sequence ID" value="QHS78659.1"/>
    <property type="molecule type" value="Genomic_DNA"/>
</dbReference>
<dbReference type="InterPro" id="IPR000668">
    <property type="entry name" value="Peptidase_C1A_C"/>
</dbReference>
<dbReference type="Gene3D" id="3.90.70.10">
    <property type="entry name" value="Cysteine proteinases"/>
    <property type="match status" value="1"/>
</dbReference>
<dbReference type="InterPro" id="IPR025661">
    <property type="entry name" value="Pept_asp_AS"/>
</dbReference>
<dbReference type="SMART" id="SM00645">
    <property type="entry name" value="Pept_C1"/>
    <property type="match status" value="1"/>
</dbReference>
<accession>A0A6C0AFV7</accession>
<dbReference type="InterPro" id="IPR039417">
    <property type="entry name" value="Peptidase_C1A_papain-like"/>
</dbReference>
<dbReference type="InterPro" id="IPR000169">
    <property type="entry name" value="Pept_cys_AS"/>
</dbReference>
<dbReference type="PANTHER" id="PTHR12411">
    <property type="entry name" value="CYSTEINE PROTEASE FAMILY C1-RELATED"/>
    <property type="match status" value="1"/>
</dbReference>
<dbReference type="SUPFAM" id="SSF54001">
    <property type="entry name" value="Cysteine proteinases"/>
    <property type="match status" value="1"/>
</dbReference>
<dbReference type="Pfam" id="PF00112">
    <property type="entry name" value="Peptidase_C1"/>
    <property type="match status" value="1"/>
</dbReference>
<name>A0A6C0AFV7_9ZZZZ</name>
<evidence type="ECO:0000313" key="5">
    <source>
        <dbReference type="EMBL" id="QHS78659.1"/>
    </source>
</evidence>
<dbReference type="GO" id="GO:0008234">
    <property type="term" value="F:cysteine-type peptidase activity"/>
    <property type="evidence" value="ECO:0007669"/>
    <property type="project" value="InterPro"/>
</dbReference>
<dbReference type="PROSITE" id="PS00640">
    <property type="entry name" value="THIOL_PROTEASE_ASN"/>
    <property type="match status" value="1"/>
</dbReference>
<evidence type="ECO:0000259" key="3">
    <source>
        <dbReference type="SMART" id="SM00645"/>
    </source>
</evidence>
<evidence type="ECO:0008006" key="6">
    <source>
        <dbReference type="Google" id="ProtNLM"/>
    </source>
</evidence>